<proteinExistence type="predicted"/>
<accession>A0A4C1TJQ9</accession>
<evidence type="ECO:0000313" key="2">
    <source>
        <dbReference type="EMBL" id="GBP14426.1"/>
    </source>
</evidence>
<keyword evidence="3" id="KW-1185">Reference proteome</keyword>
<protein>
    <submittedName>
        <fullName evidence="2">Uncharacterized protein</fullName>
    </submittedName>
</protein>
<sequence length="101" mass="11180">MQDVPSYPYILPASRAQPDGGPNLRSVNKPCRITMPGILANDRVALEEQSYSIEFSSLKIRYAINRSRLSSASIPRKLNVKVLHLTKTKPATGGGRRKDSQ</sequence>
<name>A0A4C1TJQ9_EUMVA</name>
<dbReference type="EMBL" id="BGZK01005523">
    <property type="protein sequence ID" value="GBP14426.1"/>
    <property type="molecule type" value="Genomic_DNA"/>
</dbReference>
<dbReference type="AlphaFoldDB" id="A0A4C1TJQ9"/>
<dbReference type="Proteomes" id="UP000299102">
    <property type="component" value="Unassembled WGS sequence"/>
</dbReference>
<feature type="region of interest" description="Disordered" evidence="1">
    <location>
        <begin position="1"/>
        <end position="28"/>
    </location>
</feature>
<gene>
    <name evidence="2" type="ORF">EVAR_73698_1</name>
</gene>
<evidence type="ECO:0000313" key="3">
    <source>
        <dbReference type="Proteomes" id="UP000299102"/>
    </source>
</evidence>
<evidence type="ECO:0000256" key="1">
    <source>
        <dbReference type="SAM" id="MobiDB-lite"/>
    </source>
</evidence>
<reference evidence="2 3" key="1">
    <citation type="journal article" date="2019" name="Commun. Biol.">
        <title>The bagworm genome reveals a unique fibroin gene that provides high tensile strength.</title>
        <authorList>
            <person name="Kono N."/>
            <person name="Nakamura H."/>
            <person name="Ohtoshi R."/>
            <person name="Tomita M."/>
            <person name="Numata K."/>
            <person name="Arakawa K."/>
        </authorList>
    </citation>
    <scope>NUCLEOTIDE SEQUENCE [LARGE SCALE GENOMIC DNA]</scope>
</reference>
<organism evidence="2 3">
    <name type="scientific">Eumeta variegata</name>
    <name type="common">Bagworm moth</name>
    <name type="synonym">Eumeta japonica</name>
    <dbReference type="NCBI Taxonomy" id="151549"/>
    <lineage>
        <taxon>Eukaryota</taxon>
        <taxon>Metazoa</taxon>
        <taxon>Ecdysozoa</taxon>
        <taxon>Arthropoda</taxon>
        <taxon>Hexapoda</taxon>
        <taxon>Insecta</taxon>
        <taxon>Pterygota</taxon>
        <taxon>Neoptera</taxon>
        <taxon>Endopterygota</taxon>
        <taxon>Lepidoptera</taxon>
        <taxon>Glossata</taxon>
        <taxon>Ditrysia</taxon>
        <taxon>Tineoidea</taxon>
        <taxon>Psychidae</taxon>
        <taxon>Oiketicinae</taxon>
        <taxon>Eumeta</taxon>
    </lineage>
</organism>
<comment type="caution">
    <text evidence="2">The sequence shown here is derived from an EMBL/GenBank/DDBJ whole genome shotgun (WGS) entry which is preliminary data.</text>
</comment>